<dbReference type="PROSITE" id="PS50297">
    <property type="entry name" value="ANK_REP_REGION"/>
    <property type="match status" value="2"/>
</dbReference>
<comment type="caution">
    <text evidence="3">The sequence shown here is derived from an EMBL/GenBank/DDBJ whole genome shotgun (WGS) entry which is preliminary data.</text>
</comment>
<dbReference type="PROSITE" id="PS50088">
    <property type="entry name" value="ANK_REPEAT"/>
    <property type="match status" value="3"/>
</dbReference>
<dbReference type="SMART" id="SM00248">
    <property type="entry name" value="ANK"/>
    <property type="match status" value="4"/>
</dbReference>
<proteinExistence type="predicted"/>
<name>A0A8H7SN12_9FUNG</name>
<evidence type="ECO:0000313" key="4">
    <source>
        <dbReference type="Proteomes" id="UP000613177"/>
    </source>
</evidence>
<dbReference type="AlphaFoldDB" id="A0A8H7SN12"/>
<organism evidence="3 4">
    <name type="scientific">Thamnidium elegans</name>
    <dbReference type="NCBI Taxonomy" id="101142"/>
    <lineage>
        <taxon>Eukaryota</taxon>
        <taxon>Fungi</taxon>
        <taxon>Fungi incertae sedis</taxon>
        <taxon>Mucoromycota</taxon>
        <taxon>Mucoromycotina</taxon>
        <taxon>Mucoromycetes</taxon>
        <taxon>Mucorales</taxon>
        <taxon>Mucorineae</taxon>
        <taxon>Mucoraceae</taxon>
        <taxon>Thamnidium</taxon>
    </lineage>
</organism>
<dbReference type="EMBL" id="JAEPRE010000165">
    <property type="protein sequence ID" value="KAG2231147.1"/>
    <property type="molecule type" value="Genomic_DNA"/>
</dbReference>
<dbReference type="SUPFAM" id="SSF48403">
    <property type="entry name" value="Ankyrin repeat"/>
    <property type="match status" value="1"/>
</dbReference>
<accession>A0A8H7SN12</accession>
<dbReference type="PANTHER" id="PTHR24120">
    <property type="entry name" value="GH07239P"/>
    <property type="match status" value="1"/>
</dbReference>
<evidence type="ECO:0000256" key="2">
    <source>
        <dbReference type="SAM" id="MobiDB-lite"/>
    </source>
</evidence>
<evidence type="ECO:0000256" key="1">
    <source>
        <dbReference type="PROSITE-ProRule" id="PRU00023"/>
    </source>
</evidence>
<dbReference type="Gene3D" id="1.25.40.20">
    <property type="entry name" value="Ankyrin repeat-containing domain"/>
    <property type="match status" value="1"/>
</dbReference>
<feature type="compositionally biased region" description="Polar residues" evidence="2">
    <location>
        <begin position="305"/>
        <end position="323"/>
    </location>
</feature>
<evidence type="ECO:0000313" key="3">
    <source>
        <dbReference type="EMBL" id="KAG2231147.1"/>
    </source>
</evidence>
<feature type="repeat" description="ANK" evidence="1">
    <location>
        <begin position="140"/>
        <end position="172"/>
    </location>
</feature>
<feature type="repeat" description="ANK" evidence="1">
    <location>
        <begin position="71"/>
        <end position="103"/>
    </location>
</feature>
<reference evidence="3" key="1">
    <citation type="submission" date="2021-01" db="EMBL/GenBank/DDBJ databases">
        <title>Metabolic potential, ecology and presence of endohyphal bacteria is reflected in genomic diversity of Mucoromycotina.</title>
        <authorList>
            <person name="Muszewska A."/>
            <person name="Okrasinska A."/>
            <person name="Steczkiewicz K."/>
            <person name="Drgas O."/>
            <person name="Orlowska M."/>
            <person name="Perlinska-Lenart U."/>
            <person name="Aleksandrzak-Piekarczyk T."/>
            <person name="Szatraj K."/>
            <person name="Zielenkiewicz U."/>
            <person name="Pilsyk S."/>
            <person name="Malc E."/>
            <person name="Mieczkowski P."/>
            <person name="Kruszewska J.S."/>
            <person name="Biernat P."/>
            <person name="Pawlowska J."/>
        </authorList>
    </citation>
    <scope>NUCLEOTIDE SEQUENCE</scope>
    <source>
        <strain evidence="3">WA0000018081</strain>
    </source>
</reference>
<dbReference type="Proteomes" id="UP000613177">
    <property type="component" value="Unassembled WGS sequence"/>
</dbReference>
<sequence length="344" mass="38098">MALFFVSPFFLKKKRKMILNTQQEKIIPYHSFFDLQRAAIIRDTPALRLRKASKGKNKTKQKKKKQQLKKNRGTTLMYATQFGHVDLVELLLELGHEEEVISVDNEGITVLMIAAMFNHEEIFFLYVSKYPECIHAISKNGWTALLYAAQNGNANLVSYLLSISADFDHIDNEGNSALHYASAWGHITVMDLLVVNLENKAHTTAYDYAYSVSVQDHLKEISQIPFNDDSTLSVSSSQRQQSLMNAPYSSSYSSGIHLGLSSLSISRGQSYAGHESPVPRASTSSSSLVIPSAASATTAGINFTTCSSPRGSHYPNGSPSSFSELERRRASSFGDAKPKGYRPI</sequence>
<dbReference type="PANTHER" id="PTHR24120:SF4">
    <property type="entry name" value="GH07239P"/>
    <property type="match status" value="1"/>
</dbReference>
<keyword evidence="4" id="KW-1185">Reference proteome</keyword>
<dbReference type="InterPro" id="IPR036770">
    <property type="entry name" value="Ankyrin_rpt-contain_sf"/>
</dbReference>
<feature type="repeat" description="ANK" evidence="1">
    <location>
        <begin position="173"/>
        <end position="194"/>
    </location>
</feature>
<keyword evidence="1" id="KW-0040">ANK repeat</keyword>
<dbReference type="Pfam" id="PF12796">
    <property type="entry name" value="Ank_2"/>
    <property type="match status" value="2"/>
</dbReference>
<feature type="region of interest" description="Disordered" evidence="2">
    <location>
        <begin position="305"/>
        <end position="344"/>
    </location>
</feature>
<dbReference type="InterPro" id="IPR002110">
    <property type="entry name" value="Ankyrin_rpt"/>
</dbReference>
<gene>
    <name evidence="3" type="ORF">INT48_003355</name>
</gene>
<protein>
    <submittedName>
        <fullName evidence="3">Uncharacterized protein</fullName>
    </submittedName>
</protein>